<proteinExistence type="predicted"/>
<reference evidence="3 4" key="1">
    <citation type="submission" date="2019-08" db="EMBL/GenBank/DDBJ databases">
        <title>Deep-cultivation of Planctomycetes and their phenomic and genomic characterization uncovers novel biology.</title>
        <authorList>
            <person name="Wiegand S."/>
            <person name="Jogler M."/>
            <person name="Boedeker C."/>
            <person name="Pinto D."/>
            <person name="Vollmers J."/>
            <person name="Rivas-Marin E."/>
            <person name="Kohn T."/>
            <person name="Peeters S.H."/>
            <person name="Heuer A."/>
            <person name="Rast P."/>
            <person name="Oberbeckmann S."/>
            <person name="Bunk B."/>
            <person name="Jeske O."/>
            <person name="Meyerdierks A."/>
            <person name="Storesund J.E."/>
            <person name="Kallscheuer N."/>
            <person name="Luecker S."/>
            <person name="Lage O.M."/>
            <person name="Pohl T."/>
            <person name="Merkel B.J."/>
            <person name="Hornburger P."/>
            <person name="Mueller R.-W."/>
            <person name="Bruemmer F."/>
            <person name="Labrenz M."/>
            <person name="Spormann A.M."/>
            <person name="Op den Camp H."/>
            <person name="Overmann J."/>
            <person name="Amann R."/>
            <person name="Jetten M.S.M."/>
            <person name="Mascher T."/>
            <person name="Medema M.H."/>
            <person name="Devos D.P."/>
            <person name="Kaster A.-K."/>
            <person name="Ovreas L."/>
            <person name="Rohde M."/>
            <person name="Galperin M.Y."/>
            <person name="Jogler C."/>
        </authorList>
    </citation>
    <scope>NUCLEOTIDE SEQUENCE [LARGE SCALE GENOMIC DNA]</scope>
    <source>
        <strain evidence="3 4">FC18</strain>
    </source>
</reference>
<accession>A0A5B9P7G0</accession>
<name>A0A5B9P7G0_9BACT</name>
<protein>
    <submittedName>
        <fullName evidence="3">Uncharacterized protein</fullName>
    </submittedName>
</protein>
<organism evidence="3 4">
    <name type="scientific">Mariniblastus fucicola</name>
    <dbReference type="NCBI Taxonomy" id="980251"/>
    <lineage>
        <taxon>Bacteria</taxon>
        <taxon>Pseudomonadati</taxon>
        <taxon>Planctomycetota</taxon>
        <taxon>Planctomycetia</taxon>
        <taxon>Pirellulales</taxon>
        <taxon>Pirellulaceae</taxon>
        <taxon>Mariniblastus</taxon>
    </lineage>
</organism>
<keyword evidence="1" id="KW-0472">Membrane</keyword>
<dbReference type="KEGG" id="mff:MFFC18_07330"/>
<dbReference type="STRING" id="980251.GCA_001642875_02968"/>
<dbReference type="Proteomes" id="UP000322214">
    <property type="component" value="Chromosome"/>
</dbReference>
<dbReference type="EMBL" id="CP042912">
    <property type="protein sequence ID" value="QEG20882.1"/>
    <property type="molecule type" value="Genomic_DNA"/>
</dbReference>
<sequence precursor="true">MLAAKLILGFLCCSISLTATLEEKELPSWTSAPEEPRLFVVETKEFSTHFAATENLMPAVKSVVSNWAADNFGSDCRSIIEAMPHEEIRDLIHENQEIIHKFRREYDAETAKRLEADYDDFYRGYVRVKIHDQFLDRIKQQLTELRLRKRLRGTLIATLFVLGMCGILYGYLHSSRLTRGFYISRLRWIAGASVGLLVLICYLVYRMLL</sequence>
<feature type="transmembrane region" description="Helical" evidence="1">
    <location>
        <begin position="186"/>
        <end position="205"/>
    </location>
</feature>
<feature type="signal peptide" evidence="2">
    <location>
        <begin position="1"/>
        <end position="21"/>
    </location>
</feature>
<feature type="transmembrane region" description="Helical" evidence="1">
    <location>
        <begin position="155"/>
        <end position="174"/>
    </location>
</feature>
<gene>
    <name evidence="3" type="ORF">MFFC18_07330</name>
</gene>
<keyword evidence="1" id="KW-1133">Transmembrane helix</keyword>
<dbReference type="RefSeq" id="WP_075085188.1">
    <property type="nucleotide sequence ID" value="NZ_CP042912.1"/>
</dbReference>
<evidence type="ECO:0000313" key="3">
    <source>
        <dbReference type="EMBL" id="QEG20882.1"/>
    </source>
</evidence>
<keyword evidence="4" id="KW-1185">Reference proteome</keyword>
<evidence type="ECO:0000256" key="2">
    <source>
        <dbReference type="SAM" id="SignalP"/>
    </source>
</evidence>
<evidence type="ECO:0000313" key="4">
    <source>
        <dbReference type="Proteomes" id="UP000322214"/>
    </source>
</evidence>
<keyword evidence="2" id="KW-0732">Signal</keyword>
<keyword evidence="1" id="KW-0812">Transmembrane</keyword>
<dbReference type="AlphaFoldDB" id="A0A5B9P7G0"/>
<evidence type="ECO:0000256" key="1">
    <source>
        <dbReference type="SAM" id="Phobius"/>
    </source>
</evidence>
<feature type="chain" id="PRO_5022930098" evidence="2">
    <location>
        <begin position="22"/>
        <end position="209"/>
    </location>
</feature>